<keyword evidence="4" id="KW-1185">Reference proteome</keyword>
<reference evidence="3 4" key="1">
    <citation type="submission" date="2015-08" db="EMBL/GenBank/DDBJ databases">
        <title>Complete genome sequence of Sulfurifustis variabilis.</title>
        <authorList>
            <person name="Miura A."/>
            <person name="Kojima H."/>
            <person name="Fukui M."/>
        </authorList>
    </citation>
    <scope>NUCLEOTIDE SEQUENCE [LARGE SCALE GENOMIC DNA]</scope>
    <source>
        <strain evidence="4">skN76</strain>
    </source>
</reference>
<sequence length="308" mass="34500">MTDVRLSRRAMLRLLLASAPLAAGVRPARAAGEPMTQRTIPVSGERIPVIGLGTWQTFDVGPAETERAPLREVLRLFLAHGGRVVDSSPMYGSAESVLGDLAAELRAHDRLFLATKVWTGGEAAGVRQMEESLERMRARRLDLVQVHNLLDWRTHLKTLRAWKEQGRVRYLGVTHYTASAYEELERVMESEPLDFVQLNYSIAEREAERRLLPLARERGIAVLANRPFAKAGLFRRVRGRALPAWAAEFDCASWAQFFLKFVIGHPAVTCAIPATSNPKHAVDNMQAGYGRLPDGAMRQRMAERVRQL</sequence>
<organism evidence="3 4">
    <name type="scientific">Sulfurifustis variabilis</name>
    <dbReference type="NCBI Taxonomy" id="1675686"/>
    <lineage>
        <taxon>Bacteria</taxon>
        <taxon>Pseudomonadati</taxon>
        <taxon>Pseudomonadota</taxon>
        <taxon>Gammaproteobacteria</taxon>
        <taxon>Acidiferrobacterales</taxon>
        <taxon>Acidiferrobacteraceae</taxon>
        <taxon>Sulfurifustis</taxon>
    </lineage>
</organism>
<accession>A0A1B4V547</accession>
<dbReference type="RefSeq" id="WP_197703380.1">
    <property type="nucleotide sequence ID" value="NZ_AP014936.1"/>
</dbReference>
<dbReference type="KEGG" id="sva:SVA_1083"/>
<dbReference type="PANTHER" id="PTHR43638">
    <property type="entry name" value="OXIDOREDUCTASE, ALDO/KETO REDUCTASE FAMILY PROTEIN"/>
    <property type="match status" value="1"/>
</dbReference>
<name>A0A1B4V547_9GAMM</name>
<dbReference type="PANTHER" id="PTHR43638:SF3">
    <property type="entry name" value="ALDEHYDE REDUCTASE"/>
    <property type="match status" value="1"/>
</dbReference>
<dbReference type="CDD" id="cd19095">
    <property type="entry name" value="AKR_PA4992-like"/>
    <property type="match status" value="1"/>
</dbReference>
<dbReference type="AlphaFoldDB" id="A0A1B4V547"/>
<gene>
    <name evidence="3" type="ORF">SVA_1083</name>
</gene>
<evidence type="ECO:0000256" key="1">
    <source>
        <dbReference type="SAM" id="SignalP"/>
    </source>
</evidence>
<dbReference type="InterPro" id="IPR006311">
    <property type="entry name" value="TAT_signal"/>
</dbReference>
<dbReference type="Pfam" id="PF00248">
    <property type="entry name" value="Aldo_ket_red"/>
    <property type="match status" value="1"/>
</dbReference>
<feature type="signal peptide" evidence="1">
    <location>
        <begin position="1"/>
        <end position="30"/>
    </location>
</feature>
<feature type="domain" description="NADP-dependent oxidoreductase" evidence="2">
    <location>
        <begin position="50"/>
        <end position="294"/>
    </location>
</feature>
<dbReference type="Proteomes" id="UP000218899">
    <property type="component" value="Chromosome"/>
</dbReference>
<proteinExistence type="predicted"/>
<evidence type="ECO:0000313" key="4">
    <source>
        <dbReference type="Proteomes" id="UP000218899"/>
    </source>
</evidence>
<feature type="chain" id="PRO_5008571345" evidence="1">
    <location>
        <begin position="31"/>
        <end position="308"/>
    </location>
</feature>
<dbReference type="Gene3D" id="3.20.20.100">
    <property type="entry name" value="NADP-dependent oxidoreductase domain"/>
    <property type="match status" value="1"/>
</dbReference>
<dbReference type="EMBL" id="AP014936">
    <property type="protein sequence ID" value="BAU47662.1"/>
    <property type="molecule type" value="Genomic_DNA"/>
</dbReference>
<dbReference type="SUPFAM" id="SSF51430">
    <property type="entry name" value="NAD(P)-linked oxidoreductase"/>
    <property type="match status" value="1"/>
</dbReference>
<keyword evidence="1" id="KW-0732">Signal</keyword>
<dbReference type="PROSITE" id="PS51318">
    <property type="entry name" value="TAT"/>
    <property type="match status" value="1"/>
</dbReference>
<dbReference type="InterPro" id="IPR023210">
    <property type="entry name" value="NADP_OxRdtase_dom"/>
</dbReference>
<evidence type="ECO:0000313" key="3">
    <source>
        <dbReference type="EMBL" id="BAU47662.1"/>
    </source>
</evidence>
<evidence type="ECO:0000259" key="2">
    <source>
        <dbReference type="Pfam" id="PF00248"/>
    </source>
</evidence>
<dbReference type="InterPro" id="IPR036812">
    <property type="entry name" value="NAD(P)_OxRdtase_dom_sf"/>
</dbReference>
<protein>
    <submittedName>
        <fullName evidence="3">Aldo/keto reductase</fullName>
    </submittedName>
</protein>